<sequence>MKTSFRKVLYRYISKFRYNKLENTIFIMVNASILFLLYIGIEAETLPSRIIPYIYRDKLLMFYVVTTLLLIFLRIIWPWYHRLRYAGIVEVVSNYVDVIIIAVLFGWVTGANKTSMSIAVSIVLLFDAVIFTVGAMYKKIAQYMIYVTVIAGLVNIFLYFITDKEVFVNLLGIPAGCILSFKVIPYWLILDTPYRRNLIKEFGPKDIDKSVIFVSKKKERNK</sequence>
<reference evidence="5 6" key="1">
    <citation type="submission" date="2017-09" db="EMBL/GenBank/DDBJ databases">
        <title>Predominant Lactobacillus spp. isolated from feces of mice subjected to short-term calorie restriction.</title>
        <authorList>
            <person name="Zhang C."/>
            <person name="Zhao L."/>
            <person name="Pan F."/>
        </authorList>
    </citation>
    <scope>NUCLEOTIDE SEQUENCE [LARGE SCALE GENOMIC DNA]</scope>
    <source>
        <strain evidence="3 5">CR141</strain>
        <strain evidence="2 6">CR147</strain>
    </source>
</reference>
<evidence type="ECO:0000313" key="4">
    <source>
        <dbReference type="EMBL" id="RXV75276.1"/>
    </source>
</evidence>
<proteinExistence type="predicted"/>
<dbReference type="KEGG" id="lmur:CPS94_00250"/>
<dbReference type="Proteomes" id="UP000289316">
    <property type="component" value="Unassembled WGS sequence"/>
</dbReference>
<feature type="transmembrane region" description="Helical" evidence="1">
    <location>
        <begin position="116"/>
        <end position="136"/>
    </location>
</feature>
<evidence type="ECO:0000256" key="1">
    <source>
        <dbReference type="SAM" id="Phobius"/>
    </source>
</evidence>
<evidence type="ECO:0000313" key="2">
    <source>
        <dbReference type="EMBL" id="AWZ37472.1"/>
    </source>
</evidence>
<feature type="transmembrane region" description="Helical" evidence="1">
    <location>
        <begin position="21"/>
        <end position="41"/>
    </location>
</feature>
<evidence type="ECO:0000313" key="3">
    <source>
        <dbReference type="EMBL" id="AWZ39529.1"/>
    </source>
</evidence>
<dbReference type="EMBL" id="CP023565">
    <property type="protein sequence ID" value="AWZ37472.1"/>
    <property type="molecule type" value="Genomic_DNA"/>
</dbReference>
<evidence type="ECO:0000313" key="6">
    <source>
        <dbReference type="Proteomes" id="UP000250153"/>
    </source>
</evidence>
<keyword evidence="5" id="KW-1185">Reference proteome</keyword>
<evidence type="ECO:0000313" key="7">
    <source>
        <dbReference type="Proteomes" id="UP000289316"/>
    </source>
</evidence>
<feature type="transmembrane region" description="Helical" evidence="1">
    <location>
        <begin position="92"/>
        <end position="110"/>
    </location>
</feature>
<evidence type="ECO:0000313" key="5">
    <source>
        <dbReference type="Proteomes" id="UP000250143"/>
    </source>
</evidence>
<name>A0A2Z4VW43_9LACO</name>
<protein>
    <submittedName>
        <fullName evidence="4">Uncharacterized protein</fullName>
    </submittedName>
</protein>
<feature type="transmembrane region" description="Helical" evidence="1">
    <location>
        <begin position="61"/>
        <end position="80"/>
    </location>
</feature>
<reference evidence="4 7" key="2">
    <citation type="submission" date="2018-09" db="EMBL/GenBank/DDBJ databases">
        <title>Murine metabolic-syndrome-specific gut microbial biobank.</title>
        <authorList>
            <person name="Liu C."/>
        </authorList>
    </citation>
    <scope>NUCLEOTIDE SEQUENCE [LARGE SCALE GENOMIC DNA]</scope>
    <source>
        <strain evidence="4 7">C-30</strain>
    </source>
</reference>
<organism evidence="4 7">
    <name type="scientific">Ligilactobacillus murinus</name>
    <dbReference type="NCBI Taxonomy" id="1622"/>
    <lineage>
        <taxon>Bacteria</taxon>
        <taxon>Bacillati</taxon>
        <taxon>Bacillota</taxon>
        <taxon>Bacilli</taxon>
        <taxon>Lactobacillales</taxon>
        <taxon>Lactobacillaceae</taxon>
        <taxon>Ligilactobacillus</taxon>
    </lineage>
</organism>
<gene>
    <name evidence="3" type="ORF">CPQ89_00035</name>
    <name evidence="2" type="ORF">CPS94_00250</name>
    <name evidence="4" type="ORF">D6C19_01755</name>
</gene>
<feature type="transmembrane region" description="Helical" evidence="1">
    <location>
        <begin position="167"/>
        <end position="190"/>
    </location>
</feature>
<dbReference type="AlphaFoldDB" id="A0A2Z4VW43"/>
<dbReference type="Proteomes" id="UP000250153">
    <property type="component" value="Chromosome"/>
</dbReference>
<dbReference type="Proteomes" id="UP000250143">
    <property type="component" value="Chromosome"/>
</dbReference>
<keyword evidence="1" id="KW-0472">Membrane</keyword>
<dbReference type="OrthoDB" id="9868253at2"/>
<dbReference type="EMBL" id="CP023566">
    <property type="protein sequence ID" value="AWZ39529.1"/>
    <property type="molecule type" value="Genomic_DNA"/>
</dbReference>
<dbReference type="RefSeq" id="WP_004051213.1">
    <property type="nucleotide sequence ID" value="NZ_CP023565.1"/>
</dbReference>
<accession>A0A2Z4VW43</accession>
<keyword evidence="1" id="KW-0812">Transmembrane</keyword>
<dbReference type="GeneID" id="48465544"/>
<feature type="transmembrane region" description="Helical" evidence="1">
    <location>
        <begin position="143"/>
        <end position="161"/>
    </location>
</feature>
<dbReference type="STRING" id="1622.GCA_001953785_01106"/>
<dbReference type="EMBL" id="QZFR01000006">
    <property type="protein sequence ID" value="RXV75276.1"/>
    <property type="molecule type" value="Genomic_DNA"/>
</dbReference>
<keyword evidence="1" id="KW-1133">Transmembrane helix</keyword>